<evidence type="ECO:0000313" key="3">
    <source>
        <dbReference type="Proteomes" id="UP000198942"/>
    </source>
</evidence>
<gene>
    <name evidence="2" type="ORF">SAMN05192574_102416</name>
</gene>
<protein>
    <submittedName>
        <fullName evidence="2">Uncharacterized protein</fullName>
    </submittedName>
</protein>
<dbReference type="Proteomes" id="UP000198942">
    <property type="component" value="Unassembled WGS sequence"/>
</dbReference>
<sequence>MISMILKGLTEVPAKLTPMLIMSEIKFALFDCILFITFYTLAVINRKNFQQHGAFMIATGLIFINPSLAKATVFYDAPALPGCRNNCRYTDRPLRTFAATLFQAKKAKYQTLRVCAIGFYILPGDYHQHHDLGTCTGVG</sequence>
<evidence type="ECO:0000256" key="1">
    <source>
        <dbReference type="SAM" id="Phobius"/>
    </source>
</evidence>
<evidence type="ECO:0000313" key="2">
    <source>
        <dbReference type="EMBL" id="SEN08784.1"/>
    </source>
</evidence>
<dbReference type="EMBL" id="FOCL01000002">
    <property type="protein sequence ID" value="SEN08784.1"/>
    <property type="molecule type" value="Genomic_DNA"/>
</dbReference>
<dbReference type="AlphaFoldDB" id="A0A1H8DPP2"/>
<reference evidence="3" key="1">
    <citation type="submission" date="2016-10" db="EMBL/GenBank/DDBJ databases">
        <authorList>
            <person name="Varghese N."/>
            <person name="Submissions S."/>
        </authorList>
    </citation>
    <scope>NUCLEOTIDE SEQUENCE [LARGE SCALE GENOMIC DNA]</scope>
    <source>
        <strain evidence="3">Gh-48</strain>
    </source>
</reference>
<feature type="transmembrane region" description="Helical" evidence="1">
    <location>
        <begin position="20"/>
        <end position="42"/>
    </location>
</feature>
<keyword evidence="3" id="KW-1185">Reference proteome</keyword>
<keyword evidence="1" id="KW-1133">Transmembrane helix</keyword>
<keyword evidence="1" id="KW-0812">Transmembrane</keyword>
<keyword evidence="1" id="KW-0472">Membrane</keyword>
<name>A0A1H8DPP2_9SPHI</name>
<accession>A0A1H8DPP2</accession>
<proteinExistence type="predicted"/>
<organism evidence="2 3">
    <name type="scientific">Mucilaginibacter gossypiicola</name>
    <dbReference type="NCBI Taxonomy" id="551995"/>
    <lineage>
        <taxon>Bacteria</taxon>
        <taxon>Pseudomonadati</taxon>
        <taxon>Bacteroidota</taxon>
        <taxon>Sphingobacteriia</taxon>
        <taxon>Sphingobacteriales</taxon>
        <taxon>Sphingobacteriaceae</taxon>
        <taxon>Mucilaginibacter</taxon>
    </lineage>
</organism>